<reference evidence="1 2" key="1">
    <citation type="submission" date="2019-08" db="EMBL/GenBank/DDBJ databases">
        <authorList>
            <person name="Peeters C."/>
        </authorList>
    </citation>
    <scope>NUCLEOTIDE SEQUENCE [LARGE SCALE GENOMIC DNA]</scope>
    <source>
        <strain evidence="1 2">LMG 31111</strain>
    </source>
</reference>
<dbReference type="AlphaFoldDB" id="A0A5E4RJD0"/>
<dbReference type="InterPro" id="IPR024047">
    <property type="entry name" value="MM3350-like_sf"/>
</dbReference>
<accession>A0A5E4RJD0</accession>
<name>A0A5E4RJD0_9BURK</name>
<dbReference type="Proteomes" id="UP000383971">
    <property type="component" value="Unassembled WGS sequence"/>
</dbReference>
<dbReference type="SUPFAM" id="SSF159941">
    <property type="entry name" value="MM3350-like"/>
    <property type="match status" value="1"/>
</dbReference>
<gene>
    <name evidence="1" type="ORF">PCO31111_00231</name>
</gene>
<keyword evidence="2" id="KW-1185">Reference proteome</keyword>
<sequence>MIVSTEMLTGTRFNAYRKDPVIEMNGGDSFQHHTPRVQLQYIKPAIWRRITIEGNKPPSRWSDTHLHDFLIDDQTYAILDVEAGLKFVDLDRALDDRTAKVHKTQRPGSRILIPI</sequence>
<protein>
    <submittedName>
        <fullName evidence="1">Uncharacterized protein</fullName>
    </submittedName>
</protein>
<evidence type="ECO:0000313" key="1">
    <source>
        <dbReference type="EMBL" id="VVD63450.1"/>
    </source>
</evidence>
<dbReference type="EMBL" id="CABPSE010000001">
    <property type="protein sequence ID" value="VVD63450.1"/>
    <property type="molecule type" value="Genomic_DNA"/>
</dbReference>
<proteinExistence type="predicted"/>
<dbReference type="RefSeq" id="WP_254435087.1">
    <property type="nucleotide sequence ID" value="NZ_CABPSE010000001.1"/>
</dbReference>
<evidence type="ECO:0000313" key="2">
    <source>
        <dbReference type="Proteomes" id="UP000383971"/>
    </source>
</evidence>
<organism evidence="1 2">
    <name type="scientific">Pandoraea communis</name>
    <dbReference type="NCBI Taxonomy" id="2508297"/>
    <lineage>
        <taxon>Bacteria</taxon>
        <taxon>Pseudomonadati</taxon>
        <taxon>Pseudomonadota</taxon>
        <taxon>Betaproteobacteria</taxon>
        <taxon>Burkholderiales</taxon>
        <taxon>Burkholderiaceae</taxon>
        <taxon>Pandoraea</taxon>
    </lineage>
</organism>